<comment type="caution">
    <text evidence="4">The sequence shown here is derived from an EMBL/GenBank/DDBJ whole genome shotgun (WGS) entry which is preliminary data.</text>
</comment>
<keyword evidence="2" id="KW-0012">Acyltransferase</keyword>
<evidence type="ECO:0000313" key="5">
    <source>
        <dbReference type="Proteomes" id="UP000029046"/>
    </source>
</evidence>
<dbReference type="CDD" id="cd04301">
    <property type="entry name" value="NAT_SF"/>
    <property type="match status" value="1"/>
</dbReference>
<dbReference type="Gene3D" id="3.40.630.30">
    <property type="match status" value="1"/>
</dbReference>
<dbReference type="EMBL" id="JGYX01000001">
    <property type="protein sequence ID" value="KFI61785.1"/>
    <property type="molecule type" value="Genomic_DNA"/>
</dbReference>
<proteinExistence type="predicted"/>
<dbReference type="PROSITE" id="PS51186">
    <property type="entry name" value="GNAT"/>
    <property type="match status" value="1"/>
</dbReference>
<name>A0A087ASN5_9BIFI</name>
<organism evidence="4 5">
    <name type="scientific">Bifidobacterium pullorum subsp. gallinarum</name>
    <dbReference type="NCBI Taxonomy" id="78344"/>
    <lineage>
        <taxon>Bacteria</taxon>
        <taxon>Bacillati</taxon>
        <taxon>Actinomycetota</taxon>
        <taxon>Actinomycetes</taxon>
        <taxon>Bifidobacteriales</taxon>
        <taxon>Bifidobacteriaceae</taxon>
        <taxon>Bifidobacterium</taxon>
    </lineage>
</organism>
<dbReference type="PANTHER" id="PTHR43877:SF2">
    <property type="entry name" value="AMINOALKYLPHOSPHONATE N-ACETYLTRANSFERASE-RELATED"/>
    <property type="match status" value="1"/>
</dbReference>
<dbReference type="PANTHER" id="PTHR43877">
    <property type="entry name" value="AMINOALKYLPHOSPHONATE N-ACETYLTRANSFERASE-RELATED-RELATED"/>
    <property type="match status" value="1"/>
</dbReference>
<dbReference type="eggNOG" id="COG0456">
    <property type="taxonomic scope" value="Bacteria"/>
</dbReference>
<evidence type="ECO:0000256" key="1">
    <source>
        <dbReference type="ARBA" id="ARBA00022679"/>
    </source>
</evidence>
<feature type="domain" description="N-acetyltransferase" evidence="3">
    <location>
        <begin position="1"/>
        <end position="187"/>
    </location>
</feature>
<keyword evidence="5" id="KW-1185">Reference proteome</keyword>
<dbReference type="Pfam" id="PF00583">
    <property type="entry name" value="Acetyltransf_1"/>
    <property type="match status" value="1"/>
</dbReference>
<reference evidence="4 5" key="1">
    <citation type="submission" date="2014-03" db="EMBL/GenBank/DDBJ databases">
        <title>Genomics of Bifidobacteria.</title>
        <authorList>
            <person name="Ventura M."/>
            <person name="Milani C."/>
            <person name="Lugli G.A."/>
        </authorList>
    </citation>
    <scope>NUCLEOTIDE SEQUENCE [LARGE SCALE GENOMIC DNA]</scope>
    <source>
        <strain evidence="4 5">LMG 11586</strain>
    </source>
</reference>
<evidence type="ECO:0000259" key="3">
    <source>
        <dbReference type="PROSITE" id="PS51186"/>
    </source>
</evidence>
<dbReference type="InterPro" id="IPR050832">
    <property type="entry name" value="Bact_Acetyltransf"/>
</dbReference>
<dbReference type="SUPFAM" id="SSF55729">
    <property type="entry name" value="Acyl-CoA N-acyltransferases (Nat)"/>
    <property type="match status" value="1"/>
</dbReference>
<accession>A0A087ASN5</accession>
<dbReference type="AlphaFoldDB" id="A0A087ASN5"/>
<dbReference type="InterPro" id="IPR016181">
    <property type="entry name" value="Acyl_CoA_acyltransferase"/>
</dbReference>
<sequence>MIVRTASVDELPQIEAMYAAIVDAMQNTPLDVWWQMGSHPSHEMLLDAVSDGNLLVAVDDGHDDADDTAAETANPVLGACILNGVQGVDYGIIDWDVQCDVTEVNVLHLLGVSPAARGRGVGRAIIDEASAMATERGMKSLRLDTFDNNAPAIALYRSCGFTDHGVYEIHVGRGLIHASHLMEMDLR</sequence>
<evidence type="ECO:0000313" key="4">
    <source>
        <dbReference type="EMBL" id="KFI61785.1"/>
    </source>
</evidence>
<dbReference type="GO" id="GO:0016747">
    <property type="term" value="F:acyltransferase activity, transferring groups other than amino-acyl groups"/>
    <property type="evidence" value="ECO:0007669"/>
    <property type="project" value="InterPro"/>
</dbReference>
<dbReference type="Proteomes" id="UP000029046">
    <property type="component" value="Unassembled WGS sequence"/>
</dbReference>
<keyword evidence="1 4" id="KW-0808">Transferase</keyword>
<evidence type="ECO:0000256" key="2">
    <source>
        <dbReference type="ARBA" id="ARBA00023315"/>
    </source>
</evidence>
<gene>
    <name evidence="4" type="ORF">BIGA_0308</name>
</gene>
<protein>
    <submittedName>
        <fullName evidence="4">N-acetyltransferase GCN5</fullName>
    </submittedName>
</protein>
<dbReference type="InterPro" id="IPR000182">
    <property type="entry name" value="GNAT_dom"/>
</dbReference>